<gene>
    <name evidence="4" type="ORF">TRM7557_00408</name>
</gene>
<feature type="transmembrane region" description="Helical" evidence="1">
    <location>
        <begin position="229"/>
        <end position="247"/>
    </location>
</feature>
<evidence type="ECO:0000313" key="5">
    <source>
        <dbReference type="Proteomes" id="UP000052022"/>
    </source>
</evidence>
<dbReference type="AlphaFoldDB" id="A0A0N7LYQ0"/>
<feature type="domain" description="DUF418" evidence="2">
    <location>
        <begin position="228"/>
        <end position="332"/>
    </location>
</feature>
<dbReference type="Pfam" id="PF07786">
    <property type="entry name" value="HGSNAT_cat"/>
    <property type="match status" value="1"/>
</dbReference>
<dbReference type="STRING" id="928856.SAMN04488049_103376"/>
<proteinExistence type="predicted"/>
<dbReference type="Pfam" id="PF04235">
    <property type="entry name" value="DUF418"/>
    <property type="match status" value="1"/>
</dbReference>
<feature type="transmembrane region" description="Helical" evidence="1">
    <location>
        <begin position="296"/>
        <end position="319"/>
    </location>
</feature>
<dbReference type="InterPro" id="IPR007349">
    <property type="entry name" value="DUF418"/>
</dbReference>
<dbReference type="InterPro" id="IPR052529">
    <property type="entry name" value="Bact_Transport_Assoc"/>
</dbReference>
<feature type="transmembrane region" description="Helical" evidence="1">
    <location>
        <begin position="112"/>
        <end position="129"/>
    </location>
</feature>
<keyword evidence="5" id="KW-1185">Reference proteome</keyword>
<dbReference type="PANTHER" id="PTHR30590:SF3">
    <property type="entry name" value="HYPOTHETICAL MEMBRANE SPANNING PROTEIN"/>
    <property type="match status" value="1"/>
</dbReference>
<keyword evidence="1" id="KW-0472">Membrane</keyword>
<keyword evidence="1" id="KW-0812">Transmembrane</keyword>
<dbReference type="Proteomes" id="UP000052022">
    <property type="component" value="Unassembled WGS sequence"/>
</dbReference>
<feature type="transmembrane region" description="Helical" evidence="1">
    <location>
        <begin position="73"/>
        <end position="100"/>
    </location>
</feature>
<evidence type="ECO:0000259" key="3">
    <source>
        <dbReference type="Pfam" id="PF07786"/>
    </source>
</evidence>
<protein>
    <submittedName>
        <fullName evidence="4">Putative membrane protein</fullName>
    </submittedName>
</protein>
<dbReference type="PANTHER" id="PTHR30590">
    <property type="entry name" value="INNER MEMBRANE PROTEIN"/>
    <property type="match status" value="1"/>
</dbReference>
<dbReference type="InterPro" id="IPR012429">
    <property type="entry name" value="HGSNAT_cat"/>
</dbReference>
<feature type="transmembrane region" description="Helical" evidence="1">
    <location>
        <begin position="44"/>
        <end position="61"/>
    </location>
</feature>
<evidence type="ECO:0000256" key="1">
    <source>
        <dbReference type="SAM" id="Phobius"/>
    </source>
</evidence>
<feature type="transmembrane region" description="Helical" evidence="1">
    <location>
        <begin position="189"/>
        <end position="209"/>
    </location>
</feature>
<dbReference type="OrthoDB" id="9807744at2"/>
<dbReference type="RefSeq" id="WP_058288547.1">
    <property type="nucleotide sequence ID" value="NZ_CYSD01000012.1"/>
</dbReference>
<evidence type="ECO:0000259" key="2">
    <source>
        <dbReference type="Pfam" id="PF04235"/>
    </source>
</evidence>
<accession>A0A0N7LYQ0</accession>
<dbReference type="EMBL" id="CYSD01000012">
    <property type="protein sequence ID" value="CUH75481.1"/>
    <property type="molecule type" value="Genomic_DNA"/>
</dbReference>
<organism evidence="4 5">
    <name type="scientific">Tritonibacter multivorans</name>
    <dbReference type="NCBI Taxonomy" id="928856"/>
    <lineage>
        <taxon>Bacteria</taxon>
        <taxon>Pseudomonadati</taxon>
        <taxon>Pseudomonadota</taxon>
        <taxon>Alphaproteobacteria</taxon>
        <taxon>Rhodobacterales</taxon>
        <taxon>Paracoccaceae</taxon>
        <taxon>Tritonibacter</taxon>
    </lineage>
</organism>
<evidence type="ECO:0000313" key="4">
    <source>
        <dbReference type="EMBL" id="CUH75481.1"/>
    </source>
</evidence>
<sequence>MRVTGIDTARFFAYCGMVLVNFRLAAEVSSTGDWPSRITDALEGRAAALFVVLAGVGLALGRARTSDTLKRAVVLMTLGLLNLTIFEADILHFYAFYFLAALPFLSASPKQLWLAILGILVLSMAAHLVLDYDRNWTWDTLYYEGFWTVDGFALHTLFNGWHPVLPWLAFLLLGLWLGRLPLRRRSVQLTMTAVGSLVAAAGALPQHALQDPDLRALLDTAMIPPGPTYVIAASGSAVAALGLVLLLQPVLDRLRIAPWLIAPGRMALSLYLLHILVGMGTLEALGLLGGQLSTSGIFAISLLACAVSAVFGVLWTRAFGLGPLEQLMRWVVKR</sequence>
<feature type="domain" description="Heparan-alpha-glucosaminide N-acetyltransferase catalytic" evidence="3">
    <location>
        <begin position="2"/>
        <end position="209"/>
    </location>
</feature>
<reference evidence="4 5" key="1">
    <citation type="submission" date="2015-09" db="EMBL/GenBank/DDBJ databases">
        <authorList>
            <consortium name="Swine Surveillance"/>
        </authorList>
    </citation>
    <scope>NUCLEOTIDE SEQUENCE [LARGE SCALE GENOMIC DNA]</scope>
    <source>
        <strain evidence="4 5">CECT 7557</strain>
    </source>
</reference>
<keyword evidence="1" id="KW-1133">Transmembrane helix</keyword>
<name>A0A0N7LYQ0_9RHOB</name>
<feature type="transmembrane region" description="Helical" evidence="1">
    <location>
        <begin position="164"/>
        <end position="182"/>
    </location>
</feature>